<dbReference type="InterPro" id="IPR020846">
    <property type="entry name" value="MFS_dom"/>
</dbReference>
<reference evidence="12 13" key="1">
    <citation type="submission" date="2018-04" db="EMBL/GenBank/DDBJ databases">
        <title>Genomic Encyclopedia of Archaeal and Bacterial Type Strains, Phase II (KMG-II): from individual species to whole genera.</title>
        <authorList>
            <person name="Goeker M."/>
        </authorList>
    </citation>
    <scope>NUCLEOTIDE SEQUENCE [LARGE SCALE GENOMIC DNA]</scope>
    <source>
        <strain evidence="12 13">DSM 18064</strain>
    </source>
</reference>
<dbReference type="PROSITE" id="PS00216">
    <property type="entry name" value="SUGAR_TRANSPORT_1"/>
    <property type="match status" value="1"/>
</dbReference>
<dbReference type="CDD" id="cd17320">
    <property type="entry name" value="MFS_MdfA_MDR_like"/>
    <property type="match status" value="1"/>
</dbReference>
<dbReference type="Proteomes" id="UP000243859">
    <property type="component" value="Unassembled WGS sequence"/>
</dbReference>
<evidence type="ECO:0000256" key="2">
    <source>
        <dbReference type="ARBA" id="ARBA00004651"/>
    </source>
</evidence>
<comment type="subcellular location">
    <subcellularLocation>
        <location evidence="10">Cell inner membrane</location>
        <topology evidence="10">Multi-pass membrane protein</topology>
    </subcellularLocation>
    <subcellularLocation>
        <location evidence="2">Cell membrane</location>
        <topology evidence="2">Multi-pass membrane protein</topology>
    </subcellularLocation>
</comment>
<evidence type="ECO:0000256" key="4">
    <source>
        <dbReference type="ARBA" id="ARBA00007520"/>
    </source>
</evidence>
<dbReference type="Gene3D" id="1.20.1720.10">
    <property type="entry name" value="Multidrug resistance protein D"/>
    <property type="match status" value="1"/>
</dbReference>
<keyword evidence="9 10" id="KW-0472">Membrane</keyword>
<dbReference type="GO" id="GO:0005886">
    <property type="term" value="C:plasma membrane"/>
    <property type="evidence" value="ECO:0007669"/>
    <property type="project" value="UniProtKB-SubCell"/>
</dbReference>
<keyword evidence="10" id="KW-0997">Cell inner membrane</keyword>
<evidence type="ECO:0000259" key="11">
    <source>
        <dbReference type="PROSITE" id="PS50850"/>
    </source>
</evidence>
<evidence type="ECO:0000256" key="1">
    <source>
        <dbReference type="ARBA" id="ARBA00003279"/>
    </source>
</evidence>
<evidence type="ECO:0000313" key="12">
    <source>
        <dbReference type="EMBL" id="PTN03867.1"/>
    </source>
</evidence>
<keyword evidence="6" id="KW-1003">Cell membrane</keyword>
<dbReference type="NCBIfam" id="TIGR00710">
    <property type="entry name" value="efflux_Bcr_CflA"/>
    <property type="match status" value="1"/>
</dbReference>
<feature type="transmembrane region" description="Helical" evidence="10">
    <location>
        <begin position="83"/>
        <end position="102"/>
    </location>
</feature>
<feature type="transmembrane region" description="Helical" evidence="10">
    <location>
        <begin position="170"/>
        <end position="190"/>
    </location>
</feature>
<dbReference type="OrthoDB" id="9800416at2"/>
<comment type="caution">
    <text evidence="12">The sequence shown here is derived from an EMBL/GenBank/DDBJ whole genome shotgun (WGS) entry which is preliminary data.</text>
</comment>
<name>A0A2T5BW56_9RHOB</name>
<evidence type="ECO:0000256" key="3">
    <source>
        <dbReference type="ARBA" id="ARBA00006236"/>
    </source>
</evidence>
<comment type="similarity">
    <text evidence="3 10">Belongs to the major facilitator superfamily. Bcr/CmlA family.</text>
</comment>
<dbReference type="PROSITE" id="PS50850">
    <property type="entry name" value="MFS"/>
    <property type="match status" value="1"/>
</dbReference>
<feature type="transmembrane region" description="Helical" evidence="10">
    <location>
        <begin position="253"/>
        <end position="270"/>
    </location>
</feature>
<dbReference type="InterPro" id="IPR001958">
    <property type="entry name" value="Tet-R_TetA/multi-R_MdtG-like"/>
</dbReference>
<protein>
    <recommendedName>
        <fullName evidence="10">Bcr/CflA family efflux transporter</fullName>
    </recommendedName>
</protein>
<feature type="transmembrane region" description="Helical" evidence="10">
    <location>
        <begin position="374"/>
        <end position="395"/>
    </location>
</feature>
<dbReference type="PANTHER" id="PTHR23501:SF169">
    <property type="entry name" value="SLR0616 PROTEIN"/>
    <property type="match status" value="1"/>
</dbReference>
<gene>
    <name evidence="12" type="ORF">C8N32_10161</name>
</gene>
<feature type="transmembrane region" description="Helical" evidence="10">
    <location>
        <begin position="348"/>
        <end position="368"/>
    </location>
</feature>
<keyword evidence="8 10" id="KW-1133">Transmembrane helix</keyword>
<keyword evidence="7 10" id="KW-0812">Transmembrane</keyword>
<evidence type="ECO:0000313" key="13">
    <source>
        <dbReference type="Proteomes" id="UP000243859"/>
    </source>
</evidence>
<feature type="transmembrane region" description="Helical" evidence="10">
    <location>
        <begin position="21"/>
        <end position="46"/>
    </location>
</feature>
<dbReference type="InterPro" id="IPR004812">
    <property type="entry name" value="Efflux_drug-R_Bcr/CmlA"/>
</dbReference>
<dbReference type="AlphaFoldDB" id="A0A2T5BW56"/>
<evidence type="ECO:0000256" key="8">
    <source>
        <dbReference type="ARBA" id="ARBA00022989"/>
    </source>
</evidence>
<feature type="transmembrane region" description="Helical" evidence="10">
    <location>
        <begin position="217"/>
        <end position="241"/>
    </location>
</feature>
<dbReference type="RefSeq" id="WP_107890474.1">
    <property type="nucleotide sequence ID" value="NZ_NHSI01000066.1"/>
</dbReference>
<evidence type="ECO:0000256" key="5">
    <source>
        <dbReference type="ARBA" id="ARBA00022448"/>
    </source>
</evidence>
<feature type="domain" description="Major facilitator superfamily (MFS) profile" evidence="11">
    <location>
        <begin position="17"/>
        <end position="400"/>
    </location>
</feature>
<feature type="transmembrane region" description="Helical" evidence="10">
    <location>
        <begin position="282"/>
        <end position="304"/>
    </location>
</feature>
<dbReference type="InterPro" id="IPR011701">
    <property type="entry name" value="MFS"/>
</dbReference>
<comment type="similarity">
    <text evidence="4">Belongs to the major facilitator superfamily. TCR/Tet family.</text>
</comment>
<accession>A0A2T5BW56</accession>
<evidence type="ECO:0000256" key="10">
    <source>
        <dbReference type="RuleBase" id="RU365088"/>
    </source>
</evidence>
<feature type="transmembrane region" description="Helical" evidence="10">
    <location>
        <begin position="108"/>
        <end position="128"/>
    </location>
</feature>
<dbReference type="InterPro" id="IPR036259">
    <property type="entry name" value="MFS_trans_sf"/>
</dbReference>
<dbReference type="PRINTS" id="PR01035">
    <property type="entry name" value="TCRTETA"/>
</dbReference>
<keyword evidence="5 10" id="KW-0813">Transport</keyword>
<comment type="function">
    <text evidence="1">Resistance to tetracycline by an active tetracycline efflux. This is an energy-dependent process that decreases the accumulation of the antibiotic in whole cells. This protein functions as a metal-tetracycline/H(+) antiporter.</text>
</comment>
<dbReference type="PANTHER" id="PTHR23501">
    <property type="entry name" value="MAJOR FACILITATOR SUPERFAMILY"/>
    <property type="match status" value="1"/>
</dbReference>
<proteinExistence type="inferred from homology"/>
<feature type="transmembrane region" description="Helical" evidence="10">
    <location>
        <begin position="310"/>
        <end position="327"/>
    </location>
</feature>
<evidence type="ECO:0000256" key="9">
    <source>
        <dbReference type="ARBA" id="ARBA00023136"/>
    </source>
</evidence>
<dbReference type="SUPFAM" id="SSF103473">
    <property type="entry name" value="MFS general substrate transporter"/>
    <property type="match status" value="1"/>
</dbReference>
<dbReference type="InterPro" id="IPR005829">
    <property type="entry name" value="Sugar_transporter_CS"/>
</dbReference>
<feature type="transmembrane region" description="Helical" evidence="10">
    <location>
        <begin position="52"/>
        <end position="71"/>
    </location>
</feature>
<dbReference type="EMBL" id="QAAA01000001">
    <property type="protein sequence ID" value="PTN03867.1"/>
    <property type="molecule type" value="Genomic_DNA"/>
</dbReference>
<sequence length="409" mass="42378">MPEKPTVRLFDRTTPPHIVTLVLLSGLAALSLNIFLPSLPAMTAYFATEYRVMQLSVALYLATNAALQLVIGPISDRYGRRPVLLWAIMGFLLATLGCLLAPTVEVFLLFRMAQSVIVAGMVLSRAAVRDMVDEAQAASMLGYVTMGMAMVPMIGPAIGGVLDEAFGWKANFAMLLILGGMVLAICWADMGETSSTTGRSLRAQIREYPELFSSRRFWGYVLAASCASGVFFAFLGGAPFVGTQVYGLSPSQLGLYFGLTALGYMGGNFLSGRYSVRVGLNLMMLGGTALTTAGLALALGLALAGATHPLTFFGLMITVGVGNGMLLPNATSGMLSVRPHLAGTASGLGGAIMIAGGAGLSALAGALLGPGSDAVPLLLLMLASSAASVLAALYVMHVTRVKGPLPGPS</sequence>
<dbReference type="GO" id="GO:1990961">
    <property type="term" value="P:xenobiotic detoxification by transmembrane export across the plasma membrane"/>
    <property type="evidence" value="ECO:0007669"/>
    <property type="project" value="InterPro"/>
</dbReference>
<feature type="transmembrane region" description="Helical" evidence="10">
    <location>
        <begin position="140"/>
        <end position="158"/>
    </location>
</feature>
<evidence type="ECO:0000256" key="7">
    <source>
        <dbReference type="ARBA" id="ARBA00022692"/>
    </source>
</evidence>
<dbReference type="Pfam" id="PF07690">
    <property type="entry name" value="MFS_1"/>
    <property type="match status" value="1"/>
</dbReference>
<evidence type="ECO:0000256" key="6">
    <source>
        <dbReference type="ARBA" id="ARBA00022475"/>
    </source>
</evidence>
<keyword evidence="13" id="KW-1185">Reference proteome</keyword>
<dbReference type="GO" id="GO:0042910">
    <property type="term" value="F:xenobiotic transmembrane transporter activity"/>
    <property type="evidence" value="ECO:0007669"/>
    <property type="project" value="InterPro"/>
</dbReference>
<organism evidence="12 13">
    <name type="scientific">Rhodovulum imhoffii</name>
    <dbReference type="NCBI Taxonomy" id="365340"/>
    <lineage>
        <taxon>Bacteria</taxon>
        <taxon>Pseudomonadati</taxon>
        <taxon>Pseudomonadota</taxon>
        <taxon>Alphaproteobacteria</taxon>
        <taxon>Rhodobacterales</taxon>
        <taxon>Paracoccaceae</taxon>
        <taxon>Rhodovulum</taxon>
    </lineage>
</organism>